<reference evidence="1" key="1">
    <citation type="submission" date="2007-10" db="EMBL/GenBank/DDBJ databases">
        <authorList>
            <person name="Fulton L."/>
            <person name="Clifton S."/>
            <person name="Fulton B."/>
            <person name="Xu J."/>
            <person name="Minx P."/>
            <person name="Pepin K.H."/>
            <person name="Johnson M."/>
            <person name="Thiruvilangam P."/>
            <person name="Bhonagiri V."/>
            <person name="Nash W.E."/>
            <person name="Mardis E.R."/>
            <person name="Wilson R.K."/>
        </authorList>
    </citation>
    <scope>NUCLEOTIDE SEQUENCE [LARGE SCALE GENOMIC DNA]</scope>
    <source>
        <strain evidence="1">DSM 17216</strain>
    </source>
</reference>
<proteinExistence type="predicted"/>
<dbReference type="EMBL" id="ABFK02000016">
    <property type="protein sequence ID" value="EDS04361.1"/>
    <property type="molecule type" value="Genomic_DNA"/>
</dbReference>
<gene>
    <name evidence="1" type="ORF">ALIPUT_00232</name>
</gene>
<reference evidence="1" key="2">
    <citation type="submission" date="2013-09" db="EMBL/GenBank/DDBJ databases">
        <title>Draft genome sequence of Alistipes putredinis (DSM 17216).</title>
        <authorList>
            <person name="Sudarsanam P."/>
            <person name="Ley R."/>
            <person name="Guruge J."/>
            <person name="Turnbaugh P.J."/>
            <person name="Mahowald M."/>
            <person name="Liep D."/>
            <person name="Gordon J."/>
        </authorList>
    </citation>
    <scope>NUCLEOTIDE SEQUENCE</scope>
    <source>
        <strain evidence="1">DSM 17216</strain>
    </source>
</reference>
<keyword evidence="2" id="KW-1185">Reference proteome</keyword>
<organism evidence="1 2">
    <name type="scientific">Alistipes putredinis DSM 17216</name>
    <dbReference type="NCBI Taxonomy" id="445970"/>
    <lineage>
        <taxon>Bacteria</taxon>
        <taxon>Pseudomonadati</taxon>
        <taxon>Bacteroidota</taxon>
        <taxon>Bacteroidia</taxon>
        <taxon>Bacteroidales</taxon>
        <taxon>Rikenellaceae</taxon>
        <taxon>Alistipes</taxon>
    </lineage>
</organism>
<sequence length="39" mass="4591">MDLEHFDCKTDSVGKLGVIDDFFNFLFRKILKLSEKDLI</sequence>
<comment type="caution">
    <text evidence="1">The sequence shown here is derived from an EMBL/GenBank/DDBJ whole genome shotgun (WGS) entry which is preliminary data.</text>
</comment>
<evidence type="ECO:0000313" key="2">
    <source>
        <dbReference type="Proteomes" id="UP000005819"/>
    </source>
</evidence>
<name>B0MSZ6_9BACT</name>
<protein>
    <submittedName>
        <fullName evidence="1">Uncharacterized protein</fullName>
    </submittedName>
</protein>
<dbReference type="AlphaFoldDB" id="B0MSZ6"/>
<accession>B0MSZ6</accession>
<dbReference type="Proteomes" id="UP000005819">
    <property type="component" value="Unassembled WGS sequence"/>
</dbReference>
<evidence type="ECO:0000313" key="1">
    <source>
        <dbReference type="EMBL" id="EDS04361.1"/>
    </source>
</evidence>
<dbReference type="HOGENOM" id="CLU_3303640_0_0_10"/>